<dbReference type="GO" id="GO:0043565">
    <property type="term" value="F:sequence-specific DNA binding"/>
    <property type="evidence" value="ECO:0007669"/>
    <property type="project" value="TreeGrafter"/>
</dbReference>
<dbReference type="GO" id="GO:0000981">
    <property type="term" value="F:DNA-binding transcription factor activity, RNA polymerase II-specific"/>
    <property type="evidence" value="ECO:0007669"/>
    <property type="project" value="InterPro"/>
</dbReference>
<dbReference type="InterPro" id="IPR051711">
    <property type="entry name" value="Stress_Response_Reg"/>
</dbReference>
<gene>
    <name evidence="8" type="ORF">DM01DRAFT_1299456</name>
</gene>
<dbReference type="CDD" id="cd00067">
    <property type="entry name" value="GAL4"/>
    <property type="match status" value="2"/>
</dbReference>
<evidence type="ECO:0000256" key="5">
    <source>
        <dbReference type="ARBA" id="ARBA00023242"/>
    </source>
</evidence>
<evidence type="ECO:0000259" key="7">
    <source>
        <dbReference type="PROSITE" id="PS50048"/>
    </source>
</evidence>
<feature type="region of interest" description="Disordered" evidence="6">
    <location>
        <begin position="118"/>
        <end position="161"/>
    </location>
</feature>
<organism evidence="8 9">
    <name type="scientific">Hesseltinella vesiculosa</name>
    <dbReference type="NCBI Taxonomy" id="101127"/>
    <lineage>
        <taxon>Eukaryota</taxon>
        <taxon>Fungi</taxon>
        <taxon>Fungi incertae sedis</taxon>
        <taxon>Mucoromycota</taxon>
        <taxon>Mucoromycotina</taxon>
        <taxon>Mucoromycetes</taxon>
        <taxon>Mucorales</taxon>
        <taxon>Cunninghamellaceae</taxon>
        <taxon>Hesseltinella</taxon>
    </lineage>
</organism>
<dbReference type="STRING" id="101127.A0A1X2GTZ5"/>
<feature type="compositionally biased region" description="Polar residues" evidence="6">
    <location>
        <begin position="246"/>
        <end position="265"/>
    </location>
</feature>
<dbReference type="Gene3D" id="4.10.240.10">
    <property type="entry name" value="Zn(2)-C6 fungal-type DNA-binding domain"/>
    <property type="match status" value="2"/>
</dbReference>
<dbReference type="PROSITE" id="PS50048">
    <property type="entry name" value="ZN2_CY6_FUNGAL_2"/>
    <property type="match status" value="2"/>
</dbReference>
<proteinExistence type="predicted"/>
<feature type="domain" description="Zn(2)-C6 fungal-type" evidence="7">
    <location>
        <begin position="83"/>
        <end position="112"/>
    </location>
</feature>
<dbReference type="GO" id="GO:0045944">
    <property type="term" value="P:positive regulation of transcription by RNA polymerase II"/>
    <property type="evidence" value="ECO:0007669"/>
    <property type="project" value="TreeGrafter"/>
</dbReference>
<comment type="caution">
    <text evidence="8">The sequence shown here is derived from an EMBL/GenBank/DDBJ whole genome shotgun (WGS) entry which is preliminary data.</text>
</comment>
<evidence type="ECO:0000256" key="2">
    <source>
        <dbReference type="ARBA" id="ARBA00023015"/>
    </source>
</evidence>
<dbReference type="OrthoDB" id="2123952at2759"/>
<accession>A0A1X2GTZ5</accession>
<dbReference type="AlphaFoldDB" id="A0A1X2GTZ5"/>
<keyword evidence="5" id="KW-0539">Nucleus</keyword>
<dbReference type="GO" id="GO:0005634">
    <property type="term" value="C:nucleus"/>
    <property type="evidence" value="ECO:0007669"/>
    <property type="project" value="UniProtKB-SubCell"/>
</dbReference>
<evidence type="ECO:0000256" key="6">
    <source>
        <dbReference type="SAM" id="MobiDB-lite"/>
    </source>
</evidence>
<feature type="compositionally biased region" description="Polar residues" evidence="6">
    <location>
        <begin position="287"/>
        <end position="296"/>
    </location>
</feature>
<evidence type="ECO:0000256" key="4">
    <source>
        <dbReference type="ARBA" id="ARBA00023163"/>
    </source>
</evidence>
<sequence length="361" mass="39640">MHDGRKASQDIFSLRSCDYCKRKKKMCNGLQPCSLCQVEGFDCQYVMAMEHSPDKEPRPLTHPRSNAIIVTNNPARRLSSGSACETCRRRKTKCDGGSPCAYCAANQIPCVNHFEQRRKRTSLQPTPPPHTPSDPSLLKKKPSSTLSDPKPSSLPHDHGTIDRIQDRLSRIEHLMTAFSSSSSIHSPAVSASSSTSSFSHPLHPIDSSSFVRPQRHSVQGISAKREHLHLARRAMSSSPPYLIRPTMNTQPDSTDNTTGYMTPPNSGGKKKHLPTDFSAPPPCLASSPISHASSAGTPPDSYAPMASLSTPLMDHHWDHALSLSSLPAKSPMPSLMDQLSERTFFRANSLSYSHSFNMDTD</sequence>
<evidence type="ECO:0000313" key="9">
    <source>
        <dbReference type="Proteomes" id="UP000242146"/>
    </source>
</evidence>
<feature type="region of interest" description="Disordered" evidence="6">
    <location>
        <begin position="239"/>
        <end position="302"/>
    </location>
</feature>
<evidence type="ECO:0000313" key="8">
    <source>
        <dbReference type="EMBL" id="ORX61483.1"/>
    </source>
</evidence>
<dbReference type="Proteomes" id="UP000242146">
    <property type="component" value="Unassembled WGS sequence"/>
</dbReference>
<protein>
    <recommendedName>
        <fullName evidence="7">Zn(2)-C6 fungal-type domain-containing protein</fullName>
    </recommendedName>
</protein>
<dbReference type="InterPro" id="IPR001138">
    <property type="entry name" value="Zn2Cys6_DnaBD"/>
</dbReference>
<keyword evidence="4" id="KW-0804">Transcription</keyword>
<feature type="domain" description="Zn(2)-C6 fungal-type" evidence="7">
    <location>
        <begin position="16"/>
        <end position="45"/>
    </location>
</feature>
<feature type="region of interest" description="Disordered" evidence="6">
    <location>
        <begin position="179"/>
        <end position="200"/>
    </location>
</feature>
<keyword evidence="9" id="KW-1185">Reference proteome</keyword>
<keyword evidence="3" id="KW-0238">DNA-binding</keyword>
<dbReference type="EMBL" id="MCGT01000003">
    <property type="protein sequence ID" value="ORX61483.1"/>
    <property type="molecule type" value="Genomic_DNA"/>
</dbReference>
<dbReference type="InterPro" id="IPR036864">
    <property type="entry name" value="Zn2-C6_fun-type_DNA-bd_sf"/>
</dbReference>
<dbReference type="PANTHER" id="PTHR47540:SF2">
    <property type="entry name" value="ZN(II)2CYS6 TRANSCRIPTION FACTOR (EUROFUNG)"/>
    <property type="match status" value="1"/>
</dbReference>
<evidence type="ECO:0000256" key="3">
    <source>
        <dbReference type="ARBA" id="ARBA00023125"/>
    </source>
</evidence>
<evidence type="ECO:0000256" key="1">
    <source>
        <dbReference type="ARBA" id="ARBA00004123"/>
    </source>
</evidence>
<dbReference type="SUPFAM" id="SSF57701">
    <property type="entry name" value="Zn2/Cys6 DNA-binding domain"/>
    <property type="match status" value="2"/>
</dbReference>
<dbReference type="PANTHER" id="PTHR47540">
    <property type="entry name" value="THIAMINE REPRESSIBLE GENES REGULATORY PROTEIN THI5"/>
    <property type="match status" value="1"/>
</dbReference>
<dbReference type="Pfam" id="PF00172">
    <property type="entry name" value="Zn_clus"/>
    <property type="match status" value="2"/>
</dbReference>
<name>A0A1X2GTZ5_9FUNG</name>
<comment type="subcellular location">
    <subcellularLocation>
        <location evidence="1">Nucleus</location>
    </subcellularLocation>
</comment>
<dbReference type="PROSITE" id="PS00463">
    <property type="entry name" value="ZN2_CY6_FUNGAL_1"/>
    <property type="match status" value="1"/>
</dbReference>
<keyword evidence="2" id="KW-0805">Transcription regulation</keyword>
<dbReference type="GO" id="GO:0008270">
    <property type="term" value="F:zinc ion binding"/>
    <property type="evidence" value="ECO:0007669"/>
    <property type="project" value="InterPro"/>
</dbReference>
<feature type="compositionally biased region" description="Low complexity" evidence="6">
    <location>
        <begin position="143"/>
        <end position="154"/>
    </location>
</feature>
<dbReference type="SMART" id="SM00066">
    <property type="entry name" value="GAL4"/>
    <property type="match status" value="2"/>
</dbReference>
<reference evidence="8 9" key="1">
    <citation type="submission" date="2016-07" db="EMBL/GenBank/DDBJ databases">
        <title>Pervasive Adenine N6-methylation of Active Genes in Fungi.</title>
        <authorList>
            <consortium name="DOE Joint Genome Institute"/>
            <person name="Mondo S.J."/>
            <person name="Dannebaum R.O."/>
            <person name="Kuo R.C."/>
            <person name="Labutti K."/>
            <person name="Haridas S."/>
            <person name="Kuo A."/>
            <person name="Salamov A."/>
            <person name="Ahrendt S.R."/>
            <person name="Lipzen A."/>
            <person name="Sullivan W."/>
            <person name="Andreopoulos W.B."/>
            <person name="Clum A."/>
            <person name="Lindquist E."/>
            <person name="Daum C."/>
            <person name="Ramamoorthy G.K."/>
            <person name="Gryganskyi A."/>
            <person name="Culley D."/>
            <person name="Magnuson J.K."/>
            <person name="James T.Y."/>
            <person name="O'Malley M.A."/>
            <person name="Stajich J.E."/>
            <person name="Spatafora J.W."/>
            <person name="Visel A."/>
            <person name="Grigoriev I.V."/>
        </authorList>
    </citation>
    <scope>NUCLEOTIDE SEQUENCE [LARGE SCALE GENOMIC DNA]</scope>
    <source>
        <strain evidence="8 9">NRRL 3301</strain>
    </source>
</reference>